<feature type="region of interest" description="Disordered" evidence="20">
    <location>
        <begin position="35"/>
        <end position="54"/>
    </location>
</feature>
<feature type="domain" description="Potassium channel" evidence="22">
    <location>
        <begin position="1029"/>
        <end position="1104"/>
    </location>
</feature>
<comment type="similarity">
    <text evidence="2 18">Belongs to the two pore domain potassium channel (TC 1.A.1.8) family.</text>
</comment>
<evidence type="ECO:0000256" key="13">
    <source>
        <dbReference type="ARBA" id="ARBA00023136"/>
    </source>
</evidence>
<evidence type="ECO:0000256" key="16">
    <source>
        <dbReference type="ARBA" id="ARBA00023303"/>
    </source>
</evidence>
<feature type="transmembrane region" description="Helical" evidence="21">
    <location>
        <begin position="1085"/>
        <end position="1106"/>
    </location>
</feature>
<comment type="caution">
    <text evidence="23">The sequence shown here is derived from an EMBL/GenBank/DDBJ whole genome shotgun (WGS) entry which is preliminary data.</text>
</comment>
<feature type="compositionally biased region" description="Basic and acidic residues" evidence="20">
    <location>
        <begin position="17"/>
        <end position="30"/>
    </location>
</feature>
<evidence type="ECO:0000256" key="1">
    <source>
        <dbReference type="ARBA" id="ARBA00004141"/>
    </source>
</evidence>
<evidence type="ECO:0000256" key="8">
    <source>
        <dbReference type="ARBA" id="ARBA00022826"/>
    </source>
</evidence>
<proteinExistence type="inferred from homology"/>
<evidence type="ECO:0000313" key="23">
    <source>
        <dbReference type="EMBL" id="PAV72238.1"/>
    </source>
</evidence>
<keyword evidence="8" id="KW-0631">Potassium channel</keyword>
<evidence type="ECO:0000256" key="5">
    <source>
        <dbReference type="ARBA" id="ARBA00022461"/>
    </source>
</evidence>
<name>A0A2A2KEE0_9BILA</name>
<feature type="transmembrane region" description="Helical" evidence="21">
    <location>
        <begin position="1019"/>
        <end position="1041"/>
    </location>
</feature>
<keyword evidence="12 17" id="KW-0406">Ion transport</keyword>
<feature type="region of interest" description="Disordered" evidence="20">
    <location>
        <begin position="1"/>
        <end position="30"/>
    </location>
</feature>
<evidence type="ECO:0000256" key="6">
    <source>
        <dbReference type="ARBA" id="ARBA00022538"/>
    </source>
</evidence>
<keyword evidence="5 17" id="KW-0894">Sodium channel</keyword>
<evidence type="ECO:0000256" key="19">
    <source>
        <dbReference type="SAM" id="Coils"/>
    </source>
</evidence>
<keyword evidence="13 21" id="KW-0472">Membrane</keyword>
<feature type="compositionally biased region" description="Basic and acidic residues" evidence="20">
    <location>
        <begin position="728"/>
        <end position="744"/>
    </location>
</feature>
<keyword evidence="6" id="KW-0633">Potassium transport</keyword>
<keyword evidence="9" id="KW-0630">Potassium</keyword>
<feature type="region of interest" description="Disordered" evidence="20">
    <location>
        <begin position="611"/>
        <end position="759"/>
    </location>
</feature>
<feature type="compositionally biased region" description="Polar residues" evidence="20">
    <location>
        <begin position="35"/>
        <end position="49"/>
    </location>
</feature>
<dbReference type="Gene3D" id="2.60.470.10">
    <property type="entry name" value="Acid-sensing ion channels like domains"/>
    <property type="match status" value="1"/>
</dbReference>
<evidence type="ECO:0000256" key="4">
    <source>
        <dbReference type="ARBA" id="ARBA00022448"/>
    </source>
</evidence>
<dbReference type="Pfam" id="PF00858">
    <property type="entry name" value="ASC"/>
    <property type="match status" value="1"/>
</dbReference>
<feature type="transmembrane region" description="Helical" evidence="21">
    <location>
        <begin position="933"/>
        <end position="954"/>
    </location>
</feature>
<feature type="domain" description="Potassium channel" evidence="22">
    <location>
        <begin position="934"/>
        <end position="991"/>
    </location>
</feature>
<dbReference type="GO" id="GO:0005886">
    <property type="term" value="C:plasma membrane"/>
    <property type="evidence" value="ECO:0007669"/>
    <property type="project" value="TreeGrafter"/>
</dbReference>
<dbReference type="GO" id="GO:0022841">
    <property type="term" value="F:potassium ion leak channel activity"/>
    <property type="evidence" value="ECO:0007669"/>
    <property type="project" value="TreeGrafter"/>
</dbReference>
<evidence type="ECO:0000256" key="7">
    <source>
        <dbReference type="ARBA" id="ARBA00022692"/>
    </source>
</evidence>
<evidence type="ECO:0000256" key="10">
    <source>
        <dbReference type="ARBA" id="ARBA00022989"/>
    </source>
</evidence>
<dbReference type="InterPro" id="IPR001873">
    <property type="entry name" value="ENaC"/>
</dbReference>
<dbReference type="SUPFAM" id="SSF81324">
    <property type="entry name" value="Voltage-gated potassium channels"/>
    <property type="match status" value="2"/>
</dbReference>
<keyword evidence="7 17" id="KW-0812">Transmembrane</keyword>
<feature type="coiled-coil region" evidence="19">
    <location>
        <begin position="512"/>
        <end position="539"/>
    </location>
</feature>
<keyword evidence="10 21" id="KW-1133">Transmembrane helix</keyword>
<evidence type="ECO:0000256" key="11">
    <source>
        <dbReference type="ARBA" id="ARBA00023053"/>
    </source>
</evidence>
<accession>A0A2A2KEE0</accession>
<dbReference type="InterPro" id="IPR013099">
    <property type="entry name" value="K_chnl_dom"/>
</dbReference>
<dbReference type="GO" id="GO:0005272">
    <property type="term" value="F:sodium channel activity"/>
    <property type="evidence" value="ECO:0007669"/>
    <property type="project" value="UniProtKB-KW"/>
</dbReference>
<evidence type="ECO:0000256" key="20">
    <source>
        <dbReference type="SAM" id="MobiDB-lite"/>
    </source>
</evidence>
<keyword evidence="16 17" id="KW-0407">Ion channel</keyword>
<evidence type="ECO:0000256" key="17">
    <source>
        <dbReference type="RuleBase" id="RU000679"/>
    </source>
</evidence>
<keyword evidence="11" id="KW-0915">Sodium</keyword>
<sequence>MPRMAERLSDTFMQGRNNEKPYKRKSRDIDAYIRTNSRNNSGMSSNVETDSGHVELRDERDARITNIIADANMDGVRHLGNDDPYARLALIQIYSQIHLYYSDPVATNIQAEYPQKIAFPAVAVCNNNQFRLTYITGANLNRRARFYPGSLKSTADNSSSIFDKILRKTWDLDAVRFLKWAAHFKKRMILGCTWPNGTSCSSNDFKPVWTMSGFCYAINTDPHNPFEVTGSVPYNACNVDDYFGCVVDVIQRVREIGTASECLPPCEAIDYTAWQDMNRLPTNIMPSVIEEQENEDETDVAEVEVDPPPKIIHQQIIPDAETFSCEENQYLTDAQVMEIKRQAHSAYEKQSRYQEDIFLRTKRRISRLNAAIEKRIEKMWNLYLESNYHFQLTVDHGRMDRIVNLMLQYEQSKLQRRAWAEKMQSRQMRHFFEEDFYDDYYQVLMKDMDTSLVKAVSEVINTDWPEMEKYLISGSGIRTGAMLFFEKTTPQSQEKFRKFINDLHECTTGPLLKEANVLLREYRKLYRELQASYQKLFKEELPDYLENFDFGPKFVSIRTSTNKTIRCAWCQEKGQPRRRKSGVHAAPFESYPYHEPVAKSSFSVGGGSQLSSYGTDSIKPKRSIWEEPGPGEMDTPILHASRPHDANEYFNNMQLPGPPTYELPSDDDDYVPSSEPIDFDRNYLMPSSQKRHSEPKDESKLSDIAEEGSKRSSDNDDQGKGSRGNSPRQDEKDQKGPDERKSSDRSNGGLKTASKESVIAPLRGNERDNCIVLKVDTHMEAVKDMSPFGFHFELDKKIYTRENKRRRWKKFTKWFSWIAYYHHKFGIRHITLVLVLISYVFIGGAIFEALEADNELEDLKSTIMLMNGIIYEEVGDIKNLTGTSNLPEDQDKELTDKLAKLIKARRYYKTMLEAEGRFHGSVWHKAENLDMHLMWYFSSATFYSMTLFSTIGYGTITCQTFWGRTVSVIYASIGLPLMLVVLGDIGEWFQKFLTTIYIFFLFKIKQWRKKPIPKDKSKIFLPMWIALTLVLGYIVICSLIIKEFDHSEGHRPGIGYSDAFYFTFISLTTIGLGDVMPYNIQYSPILSATFLLGLALISIVNTSIYAQMYGGFFKMVQDVEQFLDRVHKHTRSKGQGYHVFREMEPCFRLLVCSFPHIEASKRKHLDDHFRDSFRLRDKLRKSKKKDQEEVARRRTISDVAAHGDRKETTTSDAGSVVRYRAPTLGAFGGFDLSLFKNQSDRNRAASIRLEITPEVDQPIDKPSSSDESSDDDDEGYVGNLETPTTSSGTSESRQRCRTSSGVPHTAWKSNVPSRLFGFGRGSKNKVHPRSGTIQSEGVRLDFLEKRQFISADSTTQFNNWSYLLNVGLIGNHIEFIAAHLLTPTSFYFHFKESRPEEMKTSDMEMETEFRVGGN</sequence>
<feature type="compositionally biased region" description="Basic and acidic residues" evidence="20">
    <location>
        <begin position="691"/>
        <end position="720"/>
    </location>
</feature>
<evidence type="ECO:0000256" key="9">
    <source>
        <dbReference type="ARBA" id="ARBA00022958"/>
    </source>
</evidence>
<dbReference type="Proteomes" id="UP000218231">
    <property type="component" value="Unassembled WGS sequence"/>
</dbReference>
<dbReference type="PRINTS" id="PR01333">
    <property type="entry name" value="2POREKCHANEL"/>
</dbReference>
<dbReference type="InterPro" id="IPR003280">
    <property type="entry name" value="2pore_dom_K_chnl"/>
</dbReference>
<dbReference type="InterPro" id="IPR003092">
    <property type="entry name" value="2pore_dom_K_chnl_TASK"/>
</dbReference>
<feature type="compositionally biased region" description="Polar residues" evidence="20">
    <location>
        <begin position="1297"/>
        <end position="1308"/>
    </location>
</feature>
<keyword evidence="15 17" id="KW-0739">Sodium transport</keyword>
<comment type="similarity">
    <text evidence="3 17">Belongs to the amiloride-sensitive sodium channel (TC 1.A.6) family.</text>
</comment>
<feature type="compositionally biased region" description="Basic and acidic residues" evidence="20">
    <location>
        <begin position="1185"/>
        <end position="1209"/>
    </location>
</feature>
<dbReference type="PANTHER" id="PTHR11003">
    <property type="entry name" value="POTASSIUM CHANNEL, SUBFAMILY K"/>
    <property type="match status" value="1"/>
</dbReference>
<dbReference type="GO" id="GO:0030322">
    <property type="term" value="P:stabilization of membrane potential"/>
    <property type="evidence" value="ECO:0007669"/>
    <property type="project" value="TreeGrafter"/>
</dbReference>
<protein>
    <recommendedName>
        <fullName evidence="22">Potassium channel domain-containing protein</fullName>
    </recommendedName>
</protein>
<evidence type="ECO:0000259" key="22">
    <source>
        <dbReference type="Pfam" id="PF07885"/>
    </source>
</evidence>
<feature type="region of interest" description="Disordered" evidence="20">
    <location>
        <begin position="1247"/>
        <end position="1308"/>
    </location>
</feature>
<feature type="region of interest" description="Disordered" evidence="20">
    <location>
        <begin position="1184"/>
        <end position="1214"/>
    </location>
</feature>
<feature type="transmembrane region" description="Helical" evidence="21">
    <location>
        <begin position="1053"/>
        <end position="1073"/>
    </location>
</feature>
<evidence type="ECO:0000313" key="24">
    <source>
        <dbReference type="Proteomes" id="UP000218231"/>
    </source>
</evidence>
<comment type="subcellular location">
    <subcellularLocation>
        <location evidence="1">Membrane</location>
        <topology evidence="1">Multi-pass membrane protein</topology>
    </subcellularLocation>
</comment>
<keyword evidence="14" id="KW-0325">Glycoprotein</keyword>
<feature type="transmembrane region" description="Helical" evidence="21">
    <location>
        <begin position="961"/>
        <end position="982"/>
    </location>
</feature>
<keyword evidence="4 17" id="KW-0813">Transport</keyword>
<evidence type="ECO:0000256" key="3">
    <source>
        <dbReference type="ARBA" id="ARBA00007193"/>
    </source>
</evidence>
<dbReference type="EMBL" id="LIAE01008837">
    <property type="protein sequence ID" value="PAV72238.1"/>
    <property type="molecule type" value="Genomic_DNA"/>
</dbReference>
<feature type="transmembrane region" description="Helical" evidence="21">
    <location>
        <begin position="830"/>
        <end position="850"/>
    </location>
</feature>
<evidence type="ECO:0000256" key="14">
    <source>
        <dbReference type="ARBA" id="ARBA00023180"/>
    </source>
</evidence>
<organism evidence="23 24">
    <name type="scientific">Diploscapter pachys</name>
    <dbReference type="NCBI Taxonomy" id="2018661"/>
    <lineage>
        <taxon>Eukaryota</taxon>
        <taxon>Metazoa</taxon>
        <taxon>Ecdysozoa</taxon>
        <taxon>Nematoda</taxon>
        <taxon>Chromadorea</taxon>
        <taxon>Rhabditida</taxon>
        <taxon>Rhabditina</taxon>
        <taxon>Rhabditomorpha</taxon>
        <taxon>Rhabditoidea</taxon>
        <taxon>Rhabditidae</taxon>
        <taxon>Diploscapter</taxon>
    </lineage>
</organism>
<evidence type="ECO:0000256" key="15">
    <source>
        <dbReference type="ARBA" id="ARBA00023201"/>
    </source>
</evidence>
<dbReference type="Pfam" id="PF07885">
    <property type="entry name" value="Ion_trans_2"/>
    <property type="match status" value="2"/>
</dbReference>
<dbReference type="GO" id="GO:0015271">
    <property type="term" value="F:outward rectifier potassium channel activity"/>
    <property type="evidence" value="ECO:0007669"/>
    <property type="project" value="TreeGrafter"/>
</dbReference>
<keyword evidence="19" id="KW-0175">Coiled coil</keyword>
<reference evidence="23 24" key="1">
    <citation type="journal article" date="2017" name="Curr. Biol.">
        <title>Genome architecture and evolution of a unichromosomal asexual nematode.</title>
        <authorList>
            <person name="Fradin H."/>
            <person name="Zegar C."/>
            <person name="Gutwein M."/>
            <person name="Lucas J."/>
            <person name="Kovtun M."/>
            <person name="Corcoran D."/>
            <person name="Baugh L.R."/>
            <person name="Kiontke K."/>
            <person name="Gunsalus K."/>
            <person name="Fitch D.H."/>
            <person name="Piano F."/>
        </authorList>
    </citation>
    <scope>NUCLEOTIDE SEQUENCE [LARGE SCALE GENOMIC DNA]</scope>
    <source>
        <strain evidence="23">PF1309</strain>
    </source>
</reference>
<gene>
    <name evidence="23" type="ORF">WR25_00058</name>
</gene>
<keyword evidence="24" id="KW-1185">Reference proteome</keyword>
<evidence type="ECO:0000256" key="12">
    <source>
        <dbReference type="ARBA" id="ARBA00023065"/>
    </source>
</evidence>
<evidence type="ECO:0000256" key="21">
    <source>
        <dbReference type="SAM" id="Phobius"/>
    </source>
</evidence>
<feature type="compositionally biased region" description="Low complexity" evidence="20">
    <location>
        <begin position="1281"/>
        <end position="1291"/>
    </location>
</feature>
<dbReference type="PRINTS" id="PR01095">
    <property type="entry name" value="TASKCHANNEL"/>
</dbReference>
<dbReference type="OrthoDB" id="297496at2759"/>
<dbReference type="Gene3D" id="1.10.287.70">
    <property type="match status" value="1"/>
</dbReference>
<evidence type="ECO:0000256" key="2">
    <source>
        <dbReference type="ARBA" id="ARBA00006666"/>
    </source>
</evidence>
<evidence type="ECO:0000256" key="18">
    <source>
        <dbReference type="RuleBase" id="RU003857"/>
    </source>
</evidence>
<dbReference type="PANTHER" id="PTHR11003:SF66">
    <property type="entry name" value="POTASSIUM CHANNEL DOMAIN-CONTAINING PROTEIN"/>
    <property type="match status" value="1"/>
</dbReference>